<proteinExistence type="predicted"/>
<dbReference type="RefSeq" id="WP_108903578.1">
    <property type="nucleotide sequence ID" value="NZ_CP029187.1"/>
</dbReference>
<organism evidence="1 2">
    <name type="scientific">Flavobacterium pallidum</name>
    <dbReference type="NCBI Taxonomy" id="2172098"/>
    <lineage>
        <taxon>Bacteria</taxon>
        <taxon>Pseudomonadati</taxon>
        <taxon>Bacteroidota</taxon>
        <taxon>Flavobacteriia</taxon>
        <taxon>Flavobacteriales</taxon>
        <taxon>Flavobacteriaceae</taxon>
        <taxon>Flavobacterium</taxon>
    </lineage>
</organism>
<dbReference type="PROSITE" id="PS51257">
    <property type="entry name" value="PROKAR_LIPOPROTEIN"/>
    <property type="match status" value="1"/>
</dbReference>
<reference evidence="1 2" key="1">
    <citation type="submission" date="2018-05" db="EMBL/GenBank/DDBJ databases">
        <title>Genome sequencing of Flavobacterium sp. HYN0049.</title>
        <authorList>
            <person name="Yi H."/>
            <person name="Baek C."/>
        </authorList>
    </citation>
    <scope>NUCLEOTIDE SEQUENCE [LARGE SCALE GENOMIC DNA]</scope>
    <source>
        <strain evidence="1 2">HYN0049</strain>
    </source>
</reference>
<keyword evidence="2" id="KW-1185">Reference proteome</keyword>
<dbReference type="AlphaFoldDB" id="A0A2S1SHH2"/>
<dbReference type="Proteomes" id="UP000244937">
    <property type="component" value="Chromosome"/>
</dbReference>
<protein>
    <recommendedName>
        <fullName evidence="3">Lipoprotein</fullName>
    </recommendedName>
</protein>
<gene>
    <name evidence="1" type="ORF">HYN49_07690</name>
</gene>
<accession>A0A2S1SHH2</accession>
<dbReference type="OrthoDB" id="3215049at2"/>
<name>A0A2S1SHH2_9FLAO</name>
<dbReference type="KEGG" id="fpal:HYN49_07690"/>
<dbReference type="EMBL" id="CP029187">
    <property type="protein sequence ID" value="AWI25792.1"/>
    <property type="molecule type" value="Genomic_DNA"/>
</dbReference>
<sequence>MGRILLTVLALLVIVGCKRDKPIDLVDKQLEILKMIQCNLSGIIAVERTGVSQTWIEQNQGYAPDTIPDFPSDCHNPIYIDLGKLPQMTSREFSDWWKAIDEHICMAPDYMSLSCMHFLSDIQRQELGSITVKTKTIGDFKIMLQNQGLDLDTEMYKNYARFYFSYFGRVKVKSESEFSVDENLHSIPFLHSITRTDVENPPVEIGFFKVKFPQVEKILIRIKRENGRLEYYNFSDNPTAQ</sequence>
<evidence type="ECO:0008006" key="3">
    <source>
        <dbReference type="Google" id="ProtNLM"/>
    </source>
</evidence>
<evidence type="ECO:0000313" key="2">
    <source>
        <dbReference type="Proteomes" id="UP000244937"/>
    </source>
</evidence>
<evidence type="ECO:0000313" key="1">
    <source>
        <dbReference type="EMBL" id="AWI25792.1"/>
    </source>
</evidence>